<dbReference type="InterPro" id="IPR011658">
    <property type="entry name" value="PA14_dom"/>
</dbReference>
<comment type="caution">
    <text evidence="3">The sequence shown here is derived from an EMBL/GenBank/DDBJ whole genome shotgun (WGS) entry which is preliminary data.</text>
</comment>
<sequence length="1801" mass="191136">MIAKYVMLLGYQVAASQSKGIDIKNRDGKEDKEQGVVRQKRTFGKVEPPCNLTRGVYVERWDRIDYKRIKFLLKDPRFPNLPSFATCLPTFEQPTNWGDFFGSRLRTYFVPLQTGNHYFFISSNAGSELYISTNANPKGKTMITGVDGGFPTNHYEYDRFTNQKSLPVYLKKGVYYYMEAIMKDDHQWDHLEVALQTPDGKFYKVIPSQFLWTIYHPSSEYNSTYQATLIRAAAIAGAKAGSSFGAKWAMKSGAKAGAKAGAMAGMRAGASAGASAGEKAAANTMTRTLENAMNSLHGDELHKFKITLKSGSGGASAGGGVSIGGGGAAVAGSSSGMATGGSSAAGIAGGGAVGGAPGEFSYSSQREVTYIPKPGEDPQTIARRLVWRVGGASKLVDKGLYTIHSYDIPYAQENSTLNFCWRAKNSDVALDHFCQVFRAHIPGLFEKVKDSDGTVSFESLCLPGHYIKQRNYHFILQKRDGSELFDKESSFRAFSVMKYTRNLMLQSMHKDWYICEKKSKSIHIASELKLDFYNGDPDVLVRCTFVFHPIAQNENKYRMCQRVVGPVAQPEISGQPLPHPPHLVPDASPSPALPSCIPVCPARKGEGASAQPGNFEPSIPGPPTSSGSPSVANVKKACVAVNFINNFGSEFKILSSLKHEAYLVTGSGFKLKLMINRPELHSHVTFTAEDPKWNRELLLNQKPNISEAVVEGCPDYLDVIVTSKKGASTNRTGSHVAPPSLPLTPSSPASIFPPPSPPALSPAPPPPPALSPAHPSPPALSPAPPSPPALSPAPPLPPSPPNNYRKPPSSPVTAPSPPSLPSSPPFSASVSNGKQEPQSLHYHYHFHGQKATAGTSAFCPNMCSQSAECHPTCPSHCCKRDFDEEISDNDDDEDITGRTAWDRIDYKRIRFLLADPRYPNLPSFTTCVPTFEQPANWGDFFGSRLRTYFVPLQTGNHYFFLSSNGGSELFLSTNDKPDGKTKIVEVDGGFPSDQYEYDRFLNQKSLPVSLKKGLYYYMEAIMKDDHQWDHLEVALQTPDGKFYKVIPAQFLWTTNHQNATYQAIILKVAAKAGAKAGSSFGARWAMKTGAHAGANAGAIAGMEAGASAGARAGEKAAAETTTKMLEDALNTLHGDNLHKFKIILKNGSVIDVTGPGIVGSQAAGSTGGANAVGAGASGGGGGASTGGTPTGGAGARAGMGGVGGGTGMGSEAGGGAGMEGGAEGGGGGMGAGVVGGGGMGGGLSGGTGLGGGASGTAGGGVGAGAGAGAGVGAGAGAGAGGAGVQSITGSAKGGGSSSQIISGAKGAAGIASGASGGVQISGQESYTTQREVTYIPKQGEDPQAVARELVWRVGGASRLVGHGLYTIHAYNIPYSQENGTLNYCWRAKDGDLGLGPFCQVFKAHIPGLYKHIKERNETVSFESLCLPGFYLRQKNYHYILQKRDGESSFTAYSVMKFTRNIMLQSMHKDWYVCEKGERKSIHSTSELMLDFYNGDPDVLSRCTFLFHPIAQNENKYKMCQNVLGPVEHPHISGQPLPHPPHLISNKPASSSALPSCIPICPPGTIGTIPGQPTNLKLSNKTPAPTGSMGLPSRPAVNTVKKACVAVNFVNNMGSPFKLFSSLKHEGYLVTGSGIRLKLIIERPELHSFVTFNAVDPYGKTNILLNEKPIHSGTAPAAPTSPSLVPPTSEGTYHYHHHPSAVPSPVGPAVSKSSAQQVTTPKEGEESKEVHYHYHYHGHRVANPTVCPNTCLTSGECHPICPSQCCKRNLPVETSGEEGDDDITVAVKKLHDGLIVCENKED</sequence>
<feature type="domain" description="PA14" evidence="2">
    <location>
        <begin position="877"/>
        <end position="1049"/>
    </location>
</feature>
<dbReference type="Gene3D" id="2.80.10.50">
    <property type="match status" value="2"/>
</dbReference>
<feature type="region of interest" description="Disordered" evidence="1">
    <location>
        <begin position="607"/>
        <end position="627"/>
    </location>
</feature>
<dbReference type="PROSITE" id="PS51820">
    <property type="entry name" value="PA14"/>
    <property type="match status" value="2"/>
</dbReference>
<dbReference type="GO" id="GO:0046556">
    <property type="term" value="F:alpha-L-arabinofuranosidase activity"/>
    <property type="evidence" value="ECO:0007669"/>
    <property type="project" value="InterPro"/>
</dbReference>
<dbReference type="OrthoDB" id="5984602at2759"/>
<feature type="domain" description="PA14" evidence="2">
    <location>
        <begin position="51"/>
        <end position="209"/>
    </location>
</feature>
<dbReference type="InterPro" id="IPR036195">
    <property type="entry name" value="AbfB_ABD_sf"/>
</dbReference>
<dbReference type="Pfam" id="PF05270">
    <property type="entry name" value="AbfB"/>
    <property type="match status" value="1"/>
</dbReference>
<evidence type="ECO:0000313" key="4">
    <source>
        <dbReference type="Proteomes" id="UP000275408"/>
    </source>
</evidence>
<feature type="compositionally biased region" description="Pro residues" evidence="1">
    <location>
        <begin position="808"/>
        <end position="824"/>
    </location>
</feature>
<dbReference type="STRING" id="46731.A0A3M6USR0"/>
<accession>A0A3M6USR0</accession>
<feature type="compositionally biased region" description="Low complexity" evidence="1">
    <location>
        <begin position="1699"/>
        <end position="1714"/>
    </location>
</feature>
<gene>
    <name evidence="3" type="ORF">pdam_00023121</name>
</gene>
<dbReference type="SMART" id="SM00758">
    <property type="entry name" value="PA14"/>
    <property type="match status" value="2"/>
</dbReference>
<dbReference type="InterPro" id="IPR007934">
    <property type="entry name" value="AbfB_ABD"/>
</dbReference>
<reference evidence="3 4" key="1">
    <citation type="journal article" date="2018" name="Sci. Rep.">
        <title>Comparative analysis of the Pocillopora damicornis genome highlights role of immune system in coral evolution.</title>
        <authorList>
            <person name="Cunning R."/>
            <person name="Bay R.A."/>
            <person name="Gillette P."/>
            <person name="Baker A.C."/>
            <person name="Traylor-Knowles N."/>
        </authorList>
    </citation>
    <scope>NUCLEOTIDE SEQUENCE [LARGE SCALE GENOMIC DNA]</scope>
    <source>
        <strain evidence="3">RSMAS</strain>
        <tissue evidence="3">Whole animal</tissue>
    </source>
</reference>
<organism evidence="3 4">
    <name type="scientific">Pocillopora damicornis</name>
    <name type="common">Cauliflower coral</name>
    <name type="synonym">Millepora damicornis</name>
    <dbReference type="NCBI Taxonomy" id="46731"/>
    <lineage>
        <taxon>Eukaryota</taxon>
        <taxon>Metazoa</taxon>
        <taxon>Cnidaria</taxon>
        <taxon>Anthozoa</taxon>
        <taxon>Hexacorallia</taxon>
        <taxon>Scleractinia</taxon>
        <taxon>Astrocoeniina</taxon>
        <taxon>Pocilloporidae</taxon>
        <taxon>Pocillopora</taxon>
    </lineage>
</organism>
<feature type="compositionally biased region" description="Pro residues" evidence="1">
    <location>
        <begin position="751"/>
        <end position="801"/>
    </location>
</feature>
<feature type="region of interest" description="Disordered" evidence="1">
    <location>
        <begin position="727"/>
        <end position="835"/>
    </location>
</feature>
<dbReference type="InterPro" id="IPR037524">
    <property type="entry name" value="PA14/GLEYA"/>
</dbReference>
<evidence type="ECO:0000256" key="1">
    <source>
        <dbReference type="SAM" id="MobiDB-lite"/>
    </source>
</evidence>
<dbReference type="Proteomes" id="UP000275408">
    <property type="component" value="Unassembled WGS sequence"/>
</dbReference>
<dbReference type="Gene3D" id="2.60.120.1560">
    <property type="match status" value="1"/>
</dbReference>
<keyword evidence="4" id="KW-1185">Reference proteome</keyword>
<dbReference type="PANTHER" id="PTHR48125">
    <property type="entry name" value="LP07818P1"/>
    <property type="match status" value="1"/>
</dbReference>
<evidence type="ECO:0000313" key="3">
    <source>
        <dbReference type="EMBL" id="RMX56716.1"/>
    </source>
</evidence>
<dbReference type="GO" id="GO:0046373">
    <property type="term" value="P:L-arabinose metabolic process"/>
    <property type="evidence" value="ECO:0007669"/>
    <property type="project" value="InterPro"/>
</dbReference>
<proteinExistence type="predicted"/>
<protein>
    <recommendedName>
        <fullName evidence="2">PA14 domain-containing protein</fullName>
    </recommendedName>
</protein>
<evidence type="ECO:0000259" key="2">
    <source>
        <dbReference type="PROSITE" id="PS51820"/>
    </source>
</evidence>
<feature type="region of interest" description="Disordered" evidence="1">
    <location>
        <begin position="1672"/>
        <end position="1723"/>
    </location>
</feature>
<name>A0A3M6USR0_POCDA</name>
<dbReference type="EMBL" id="RCHS01000818">
    <property type="protein sequence ID" value="RMX56716.1"/>
    <property type="molecule type" value="Genomic_DNA"/>
</dbReference>
<dbReference type="PANTHER" id="PTHR48125:SF10">
    <property type="entry name" value="OS12G0136300 PROTEIN"/>
    <property type="match status" value="1"/>
</dbReference>
<dbReference type="SUPFAM" id="SSF110221">
    <property type="entry name" value="AbfB domain"/>
    <property type="match status" value="2"/>
</dbReference>